<accession>A0A8H4KZB4</accession>
<proteinExistence type="predicted"/>
<dbReference type="InterPro" id="IPR038883">
    <property type="entry name" value="AN11006-like"/>
</dbReference>
<dbReference type="EMBL" id="JAADYS010002331">
    <property type="protein sequence ID" value="KAF4458855.1"/>
    <property type="molecule type" value="Genomic_DNA"/>
</dbReference>
<evidence type="ECO:0000313" key="2">
    <source>
        <dbReference type="Proteomes" id="UP000554235"/>
    </source>
</evidence>
<dbReference type="OrthoDB" id="2951834at2759"/>
<reference evidence="1 2" key="1">
    <citation type="submission" date="2020-01" db="EMBL/GenBank/DDBJ databases">
        <title>Identification and distribution of gene clusters putatively required for synthesis of sphingolipid metabolism inhibitors in phylogenetically diverse species of the filamentous fungus Fusarium.</title>
        <authorList>
            <person name="Kim H.-S."/>
            <person name="Busman M."/>
            <person name="Brown D.W."/>
            <person name="Divon H."/>
            <person name="Uhlig S."/>
            <person name="Proctor R.H."/>
        </authorList>
    </citation>
    <scope>NUCLEOTIDE SEQUENCE [LARGE SCALE GENOMIC DNA]</scope>
    <source>
        <strain evidence="1 2">NRRL 20459</strain>
    </source>
</reference>
<comment type="caution">
    <text evidence="1">The sequence shown here is derived from an EMBL/GenBank/DDBJ whole genome shotgun (WGS) entry which is preliminary data.</text>
</comment>
<dbReference type="Proteomes" id="UP000554235">
    <property type="component" value="Unassembled WGS sequence"/>
</dbReference>
<dbReference type="PANTHER" id="PTHR42085">
    <property type="entry name" value="F-BOX DOMAIN-CONTAINING PROTEIN"/>
    <property type="match status" value="1"/>
</dbReference>
<gene>
    <name evidence="1" type="ORF">FALBO_14399</name>
</gene>
<evidence type="ECO:0008006" key="3">
    <source>
        <dbReference type="Google" id="ProtNLM"/>
    </source>
</evidence>
<sequence length="388" mass="45126">MPQTFLIWRNERLEYEEAERECRLPVLPSSKEWLKSELDKIEHDLFDASADSPTSEPRPPRYSRRYRRWYQNQCRLVNLDGVMAIQRPQLGHSGSSETATGPECKRNHGPSLLSLPVEIRLCIYRYLLISDCCASLCPDPNGFRLFGPDRHYGRYGLHPQILAACRQINREATSILYSENLFQRESFWRTRYTRFGDKLWPRSDSSPLTRANLECITRVGLFRGAYKPWVRGSRDLKVLREFPSLKELSVSIDLNDDWTSDSVDLPTLWRVTIAAASRHRPSLAYFSAQLRLAYDQDYIAWCDRCAAKKELDYSYHRAKKTQTDRWIHSEQLFQDRELAWTFTTQTYEEAGPSLFIGFTIDSGSEKMQTDKILCVTEGIIPSKSLEPV</sequence>
<organism evidence="1 2">
    <name type="scientific">Fusarium albosuccineum</name>
    <dbReference type="NCBI Taxonomy" id="1237068"/>
    <lineage>
        <taxon>Eukaryota</taxon>
        <taxon>Fungi</taxon>
        <taxon>Dikarya</taxon>
        <taxon>Ascomycota</taxon>
        <taxon>Pezizomycotina</taxon>
        <taxon>Sordariomycetes</taxon>
        <taxon>Hypocreomycetidae</taxon>
        <taxon>Hypocreales</taxon>
        <taxon>Nectriaceae</taxon>
        <taxon>Fusarium</taxon>
        <taxon>Fusarium decemcellulare species complex</taxon>
    </lineage>
</organism>
<dbReference type="AlphaFoldDB" id="A0A8H4KZB4"/>
<keyword evidence="2" id="KW-1185">Reference proteome</keyword>
<evidence type="ECO:0000313" key="1">
    <source>
        <dbReference type="EMBL" id="KAF4458855.1"/>
    </source>
</evidence>
<dbReference type="PANTHER" id="PTHR42085:SF4">
    <property type="entry name" value="F-BOX DOMAIN-CONTAINING PROTEIN"/>
    <property type="match status" value="1"/>
</dbReference>
<name>A0A8H4KZB4_9HYPO</name>
<protein>
    <recommendedName>
        <fullName evidence="3">F-box domain-containing protein</fullName>
    </recommendedName>
</protein>